<protein>
    <recommendedName>
        <fullName evidence="3">Peptidase S33 tripeptidyl aminopeptidase-like C-terminal domain-containing protein</fullName>
    </recommendedName>
</protein>
<name>A0ABR0TG54_AURPU</name>
<evidence type="ECO:0000313" key="4">
    <source>
        <dbReference type="EMBL" id="KAK6003422.1"/>
    </source>
</evidence>
<proteinExistence type="inferred from homology"/>
<dbReference type="EMBL" id="JASGXD010000009">
    <property type="protein sequence ID" value="KAK6003422.1"/>
    <property type="molecule type" value="Genomic_DNA"/>
</dbReference>
<dbReference type="Proteomes" id="UP001341245">
    <property type="component" value="Unassembled WGS sequence"/>
</dbReference>
<accession>A0ABR0TG54</accession>
<dbReference type="InterPro" id="IPR013595">
    <property type="entry name" value="Pept_S33_TAP-like_C"/>
</dbReference>
<evidence type="ECO:0000256" key="1">
    <source>
        <dbReference type="ARBA" id="ARBA00010088"/>
    </source>
</evidence>
<dbReference type="Pfam" id="PF08386">
    <property type="entry name" value="Abhydrolase_4"/>
    <property type="match status" value="1"/>
</dbReference>
<sequence>MSPEKSAITESRSASVTNLAFNGSSKLRQRYVIITAALLLSLLYYRSGAVNQFIPTADHYAEQEATLTNAFDWETLKPSTSLQYTPCYEIYQCARLILPMDYWNGTTNATVTLALVKKPAIVPVTHPRYGGAVVLAPGGPGARGVNFILRVGEQLRNLLDAPEDDDAGKHYDLISFDPRGIGLSTPKLACFDGNSILEQVWSIRDWELGTLSASDVAFGRMWAMSKAKGESCAVTTQEADIKQFATTAYVARDILEIIEKHGEWRGKEATRLSKTQFQELGDGHDQDRMSYRPGQERLQYWGFSYGTYVGSTFAAMYPDRVGRLVLDGVVDTIDNRQGAWYTDLVDTEKTMNSFYQYCVDAGYPACALANPDGKAEPEHVKQRSLAVIEKLRYDPLAVVGSNPEVITSHDLRMLIFQSLYKPVRMFPTLATTIAELEKGDGSNSAQMLKPHHSLSCRATSVDPVFDLDAQMGILCTDGDDQTSMNRTEFASFTNKLMDVSPTIGDIWAITRMQCIHYPLRAQYRYDGPWELSTSNPILFIGNTKDPVTPSINAFKMADRLKNSGILIQDSAGHCSLAAYSECTTKHVRQYFKTGELPPANTTCQPNEIPFALGKDSIRTAAHTQHIDIADAFSEFGLGMRLPVDRVS</sequence>
<comment type="similarity">
    <text evidence="1">Belongs to the peptidase S33 family.</text>
</comment>
<gene>
    <name evidence="4" type="ORF">QM012_009193</name>
</gene>
<dbReference type="PANTHER" id="PTHR43248">
    <property type="entry name" value="2-SUCCINYL-6-HYDROXY-2,4-CYCLOHEXADIENE-1-CARBOXYLATE SYNTHASE"/>
    <property type="match status" value="1"/>
</dbReference>
<dbReference type="SUPFAM" id="SSF53474">
    <property type="entry name" value="alpha/beta-Hydrolases"/>
    <property type="match status" value="1"/>
</dbReference>
<keyword evidence="5" id="KW-1185">Reference proteome</keyword>
<dbReference type="PANTHER" id="PTHR43248:SF25">
    <property type="entry name" value="AB HYDROLASE-1 DOMAIN-CONTAINING PROTEIN-RELATED"/>
    <property type="match status" value="1"/>
</dbReference>
<feature type="domain" description="Peptidase S33 tripeptidyl aminopeptidase-like C-terminal" evidence="3">
    <location>
        <begin position="501"/>
        <end position="603"/>
    </location>
</feature>
<evidence type="ECO:0000256" key="2">
    <source>
        <dbReference type="ARBA" id="ARBA00022801"/>
    </source>
</evidence>
<organism evidence="4 5">
    <name type="scientific">Aureobasidium pullulans</name>
    <name type="common">Black yeast</name>
    <name type="synonym">Pullularia pullulans</name>
    <dbReference type="NCBI Taxonomy" id="5580"/>
    <lineage>
        <taxon>Eukaryota</taxon>
        <taxon>Fungi</taxon>
        <taxon>Dikarya</taxon>
        <taxon>Ascomycota</taxon>
        <taxon>Pezizomycotina</taxon>
        <taxon>Dothideomycetes</taxon>
        <taxon>Dothideomycetidae</taxon>
        <taxon>Dothideales</taxon>
        <taxon>Saccotheciaceae</taxon>
        <taxon>Aureobasidium</taxon>
    </lineage>
</organism>
<dbReference type="InterPro" id="IPR029058">
    <property type="entry name" value="AB_hydrolase_fold"/>
</dbReference>
<evidence type="ECO:0000313" key="5">
    <source>
        <dbReference type="Proteomes" id="UP001341245"/>
    </source>
</evidence>
<comment type="caution">
    <text evidence="4">The sequence shown here is derived from an EMBL/GenBank/DDBJ whole genome shotgun (WGS) entry which is preliminary data.</text>
</comment>
<dbReference type="Gene3D" id="3.40.50.1820">
    <property type="entry name" value="alpha/beta hydrolase"/>
    <property type="match status" value="1"/>
</dbReference>
<evidence type="ECO:0000259" key="3">
    <source>
        <dbReference type="Pfam" id="PF08386"/>
    </source>
</evidence>
<reference evidence="4 5" key="1">
    <citation type="submission" date="2023-11" db="EMBL/GenBank/DDBJ databases">
        <title>Draft genome sequence and annotation of the polyextremotolerant black yeast-like fungus Aureobasidium pullulans NRRL 62042.</title>
        <authorList>
            <person name="Dielentheis-Frenken M.R.E."/>
            <person name="Wibberg D."/>
            <person name="Blank L.M."/>
            <person name="Tiso T."/>
        </authorList>
    </citation>
    <scope>NUCLEOTIDE SEQUENCE [LARGE SCALE GENOMIC DNA]</scope>
    <source>
        <strain evidence="4 5">NRRL 62042</strain>
    </source>
</reference>
<keyword evidence="2" id="KW-0378">Hydrolase</keyword>
<dbReference type="InterPro" id="IPR051601">
    <property type="entry name" value="Serine_prot/Carboxylest_S33"/>
</dbReference>